<dbReference type="PANTHER" id="PTHR45672">
    <property type="entry name" value="PROTEIN DISULFIDE-ISOMERASE C17H9.14C-RELATED"/>
    <property type="match status" value="1"/>
</dbReference>
<evidence type="ECO:0000259" key="3">
    <source>
        <dbReference type="PROSITE" id="PS51352"/>
    </source>
</evidence>
<dbReference type="InterPro" id="IPR013766">
    <property type="entry name" value="Thioredoxin_domain"/>
</dbReference>
<accession>A0A6C0IZT2</accession>
<comment type="similarity">
    <text evidence="1">Belongs to the protein disulfide isomerase family.</text>
</comment>
<dbReference type="InterPro" id="IPR051063">
    <property type="entry name" value="PDI"/>
</dbReference>
<protein>
    <recommendedName>
        <fullName evidence="3">Thioredoxin domain-containing protein</fullName>
    </recommendedName>
</protein>
<dbReference type="GO" id="GO:0006457">
    <property type="term" value="P:protein folding"/>
    <property type="evidence" value="ECO:0007669"/>
    <property type="project" value="TreeGrafter"/>
</dbReference>
<sequence length="145" mass="16991">MFYVLKKENSQTVNNIIDTKNCVCFYYWVNCGHCHQMMPTWMKLCKDYGKDVNIINIELADIQYLNPQSRNIMGFPTIMSYKNGIKKEEFNGSRDYDSLEKFLMKSKILTNPSPPIRKKISLTKKKANSIKKTIKKTKKPVKPKK</sequence>
<evidence type="ECO:0000256" key="2">
    <source>
        <dbReference type="ARBA" id="ARBA00022729"/>
    </source>
</evidence>
<name>A0A6C0IZT2_9ZZZZ</name>
<feature type="domain" description="Thioredoxin" evidence="3">
    <location>
        <begin position="1"/>
        <end position="108"/>
    </location>
</feature>
<dbReference type="Gene3D" id="3.40.30.10">
    <property type="entry name" value="Glutaredoxin"/>
    <property type="match status" value="1"/>
</dbReference>
<dbReference type="SUPFAM" id="SSF52833">
    <property type="entry name" value="Thioredoxin-like"/>
    <property type="match status" value="1"/>
</dbReference>
<dbReference type="GO" id="GO:0005783">
    <property type="term" value="C:endoplasmic reticulum"/>
    <property type="evidence" value="ECO:0007669"/>
    <property type="project" value="TreeGrafter"/>
</dbReference>
<reference evidence="4" key="1">
    <citation type="journal article" date="2020" name="Nature">
        <title>Giant virus diversity and host interactions through global metagenomics.</title>
        <authorList>
            <person name="Schulz F."/>
            <person name="Roux S."/>
            <person name="Paez-Espino D."/>
            <person name="Jungbluth S."/>
            <person name="Walsh D.A."/>
            <person name="Denef V.J."/>
            <person name="McMahon K.D."/>
            <person name="Konstantinidis K.T."/>
            <person name="Eloe-Fadrosh E.A."/>
            <person name="Kyrpides N.C."/>
            <person name="Woyke T."/>
        </authorList>
    </citation>
    <scope>NUCLEOTIDE SEQUENCE</scope>
    <source>
        <strain evidence="4">GVMAG-M-3300025695-21</strain>
    </source>
</reference>
<dbReference type="InterPro" id="IPR036249">
    <property type="entry name" value="Thioredoxin-like_sf"/>
</dbReference>
<evidence type="ECO:0000256" key="1">
    <source>
        <dbReference type="ARBA" id="ARBA00006347"/>
    </source>
</evidence>
<dbReference type="CDD" id="cd02961">
    <property type="entry name" value="PDI_a_family"/>
    <property type="match status" value="1"/>
</dbReference>
<dbReference type="GO" id="GO:0003756">
    <property type="term" value="F:protein disulfide isomerase activity"/>
    <property type="evidence" value="ECO:0007669"/>
    <property type="project" value="TreeGrafter"/>
</dbReference>
<organism evidence="4">
    <name type="scientific">viral metagenome</name>
    <dbReference type="NCBI Taxonomy" id="1070528"/>
    <lineage>
        <taxon>unclassified sequences</taxon>
        <taxon>metagenomes</taxon>
        <taxon>organismal metagenomes</taxon>
    </lineage>
</organism>
<dbReference type="AlphaFoldDB" id="A0A6C0IZT2"/>
<dbReference type="PROSITE" id="PS51352">
    <property type="entry name" value="THIOREDOXIN_2"/>
    <property type="match status" value="1"/>
</dbReference>
<dbReference type="PANTHER" id="PTHR45672:SF3">
    <property type="entry name" value="THIOREDOXIN DOMAIN-CONTAINING PROTEIN 5"/>
    <property type="match status" value="1"/>
</dbReference>
<keyword evidence="2" id="KW-0732">Signal</keyword>
<dbReference type="EMBL" id="MN740297">
    <property type="protein sequence ID" value="QHT98891.1"/>
    <property type="molecule type" value="Genomic_DNA"/>
</dbReference>
<evidence type="ECO:0000313" key="4">
    <source>
        <dbReference type="EMBL" id="QHT98891.1"/>
    </source>
</evidence>
<dbReference type="Pfam" id="PF00085">
    <property type="entry name" value="Thioredoxin"/>
    <property type="match status" value="1"/>
</dbReference>
<proteinExistence type="inferred from homology"/>